<organism evidence="1 2">
    <name type="scientific">Tulasnella calospora MUT 4182</name>
    <dbReference type="NCBI Taxonomy" id="1051891"/>
    <lineage>
        <taxon>Eukaryota</taxon>
        <taxon>Fungi</taxon>
        <taxon>Dikarya</taxon>
        <taxon>Basidiomycota</taxon>
        <taxon>Agaricomycotina</taxon>
        <taxon>Agaricomycetes</taxon>
        <taxon>Cantharellales</taxon>
        <taxon>Tulasnellaceae</taxon>
        <taxon>Tulasnella</taxon>
    </lineage>
</organism>
<accession>A0A0C3PTB5</accession>
<reference evidence="1 2" key="1">
    <citation type="submission" date="2014-04" db="EMBL/GenBank/DDBJ databases">
        <authorList>
            <consortium name="DOE Joint Genome Institute"/>
            <person name="Kuo A."/>
            <person name="Girlanda M."/>
            <person name="Perotto S."/>
            <person name="Kohler A."/>
            <person name="Nagy L.G."/>
            <person name="Floudas D."/>
            <person name="Copeland A."/>
            <person name="Barry K.W."/>
            <person name="Cichocki N."/>
            <person name="Veneault-Fourrey C."/>
            <person name="LaButti K."/>
            <person name="Lindquist E.A."/>
            <person name="Lipzen A."/>
            <person name="Lundell T."/>
            <person name="Morin E."/>
            <person name="Murat C."/>
            <person name="Sun H."/>
            <person name="Tunlid A."/>
            <person name="Henrissat B."/>
            <person name="Grigoriev I.V."/>
            <person name="Hibbett D.S."/>
            <person name="Martin F."/>
            <person name="Nordberg H.P."/>
            <person name="Cantor M.N."/>
            <person name="Hua S.X."/>
        </authorList>
    </citation>
    <scope>NUCLEOTIDE SEQUENCE [LARGE SCALE GENOMIC DNA]</scope>
    <source>
        <strain evidence="1 2">MUT 4182</strain>
    </source>
</reference>
<protein>
    <submittedName>
        <fullName evidence="1">Uncharacterized protein</fullName>
    </submittedName>
</protein>
<dbReference type="HOGENOM" id="CLU_3130062_0_0_1"/>
<proteinExistence type="predicted"/>
<gene>
    <name evidence="1" type="ORF">M407DRAFT_246589</name>
</gene>
<dbReference type="EMBL" id="KN823322">
    <property type="protein sequence ID" value="KIO18020.1"/>
    <property type="molecule type" value="Genomic_DNA"/>
</dbReference>
<evidence type="ECO:0000313" key="1">
    <source>
        <dbReference type="EMBL" id="KIO18020.1"/>
    </source>
</evidence>
<sequence>MPAPHHAQSERQPSMAMSEGTLVFEDEFPEMLFGVYEGAWAQQPTMTTSTQQ</sequence>
<reference evidence="2" key="2">
    <citation type="submission" date="2015-01" db="EMBL/GenBank/DDBJ databases">
        <title>Evolutionary Origins and Diversification of the Mycorrhizal Mutualists.</title>
        <authorList>
            <consortium name="DOE Joint Genome Institute"/>
            <consortium name="Mycorrhizal Genomics Consortium"/>
            <person name="Kohler A."/>
            <person name="Kuo A."/>
            <person name="Nagy L.G."/>
            <person name="Floudas D."/>
            <person name="Copeland A."/>
            <person name="Barry K.W."/>
            <person name="Cichocki N."/>
            <person name="Veneault-Fourrey C."/>
            <person name="LaButti K."/>
            <person name="Lindquist E.A."/>
            <person name="Lipzen A."/>
            <person name="Lundell T."/>
            <person name="Morin E."/>
            <person name="Murat C."/>
            <person name="Riley R."/>
            <person name="Ohm R."/>
            <person name="Sun H."/>
            <person name="Tunlid A."/>
            <person name="Henrissat B."/>
            <person name="Grigoriev I.V."/>
            <person name="Hibbett D.S."/>
            <person name="Martin F."/>
        </authorList>
    </citation>
    <scope>NUCLEOTIDE SEQUENCE [LARGE SCALE GENOMIC DNA]</scope>
    <source>
        <strain evidence="2">MUT 4182</strain>
    </source>
</reference>
<evidence type="ECO:0000313" key="2">
    <source>
        <dbReference type="Proteomes" id="UP000054248"/>
    </source>
</evidence>
<dbReference type="AlphaFoldDB" id="A0A0C3PTB5"/>
<dbReference type="Proteomes" id="UP000054248">
    <property type="component" value="Unassembled WGS sequence"/>
</dbReference>
<keyword evidence="2" id="KW-1185">Reference proteome</keyword>
<name>A0A0C3PTB5_9AGAM</name>